<dbReference type="Pfam" id="PF00534">
    <property type="entry name" value="Glycos_transf_1"/>
    <property type="match status" value="1"/>
</dbReference>
<dbReference type="Gene3D" id="3.40.50.2000">
    <property type="entry name" value="Glycogen Phosphorylase B"/>
    <property type="match status" value="2"/>
</dbReference>
<evidence type="ECO:0000259" key="1">
    <source>
        <dbReference type="Pfam" id="PF00534"/>
    </source>
</evidence>
<dbReference type="SUPFAM" id="SSF53756">
    <property type="entry name" value="UDP-Glycosyltransferase/glycogen phosphorylase"/>
    <property type="match status" value="1"/>
</dbReference>
<organism evidence="2">
    <name type="scientific">marine sediment metagenome</name>
    <dbReference type="NCBI Taxonomy" id="412755"/>
    <lineage>
        <taxon>unclassified sequences</taxon>
        <taxon>metagenomes</taxon>
        <taxon>ecological metagenomes</taxon>
    </lineage>
</organism>
<gene>
    <name evidence="2" type="ORF">LCGC14_0235430</name>
</gene>
<sequence>MNLAWLVTPEQSVPPPMYGGAECVTDIHIRHLIRMGHTVDLYCGPNSSCPATNVIEAHKPSMTEEDYLVKRIEENWKDYDCIIDYSAYHIAGQKFPNALSLMGGDPFKKYPHDKVRNRVYKSKEFGRHYDCGNHPVLHNVIEYDPSSVPLGAGGEYVLFVGIIHRCKGIHLAGKACKKLGLDFIVAGPIRDEEYWEDIKDYATEYVGEIGYDKKHELMSNAYAFAHPVQCCDCDPLGPKEAMLRGTPVIACPSGGVSESVTPGVSGYFAVNAKQFENGFESVFALNRELVRQDILAKIDPILITDTLIDLCRRVKEGISW</sequence>
<dbReference type="AlphaFoldDB" id="A0A0F9UQ92"/>
<dbReference type="GO" id="GO:0016757">
    <property type="term" value="F:glycosyltransferase activity"/>
    <property type="evidence" value="ECO:0007669"/>
    <property type="project" value="InterPro"/>
</dbReference>
<protein>
    <recommendedName>
        <fullName evidence="1">Glycosyl transferase family 1 domain-containing protein</fullName>
    </recommendedName>
</protein>
<accession>A0A0F9UQ92</accession>
<comment type="caution">
    <text evidence="2">The sequence shown here is derived from an EMBL/GenBank/DDBJ whole genome shotgun (WGS) entry which is preliminary data.</text>
</comment>
<name>A0A0F9UQ92_9ZZZZ</name>
<reference evidence="2" key="1">
    <citation type="journal article" date="2015" name="Nature">
        <title>Complex archaea that bridge the gap between prokaryotes and eukaryotes.</title>
        <authorList>
            <person name="Spang A."/>
            <person name="Saw J.H."/>
            <person name="Jorgensen S.L."/>
            <person name="Zaremba-Niedzwiedzka K."/>
            <person name="Martijn J."/>
            <person name="Lind A.E."/>
            <person name="van Eijk R."/>
            <person name="Schleper C."/>
            <person name="Guy L."/>
            <person name="Ettema T.J."/>
        </authorList>
    </citation>
    <scope>NUCLEOTIDE SEQUENCE</scope>
</reference>
<dbReference type="EMBL" id="LAZR01000116">
    <property type="protein sequence ID" value="KKN89697.1"/>
    <property type="molecule type" value="Genomic_DNA"/>
</dbReference>
<dbReference type="InterPro" id="IPR001296">
    <property type="entry name" value="Glyco_trans_1"/>
</dbReference>
<feature type="domain" description="Glycosyl transferase family 1" evidence="1">
    <location>
        <begin position="153"/>
        <end position="284"/>
    </location>
</feature>
<evidence type="ECO:0000313" key="2">
    <source>
        <dbReference type="EMBL" id="KKN89697.1"/>
    </source>
</evidence>
<proteinExistence type="predicted"/>